<organism evidence="4 5">
    <name type="scientific">Paragemmobacter ruber</name>
    <dbReference type="NCBI Taxonomy" id="1985673"/>
    <lineage>
        <taxon>Bacteria</taxon>
        <taxon>Pseudomonadati</taxon>
        <taxon>Pseudomonadota</taxon>
        <taxon>Alphaproteobacteria</taxon>
        <taxon>Rhodobacterales</taxon>
        <taxon>Paracoccaceae</taxon>
        <taxon>Paragemmobacter</taxon>
    </lineage>
</organism>
<dbReference type="Proteomes" id="UP001517376">
    <property type="component" value="Unassembled WGS sequence"/>
</dbReference>
<accession>A0ABW9Y3S8</accession>
<dbReference type="InterPro" id="IPR050361">
    <property type="entry name" value="MPP/UQCRC_Complex"/>
</dbReference>
<evidence type="ECO:0000259" key="3">
    <source>
        <dbReference type="Pfam" id="PF05193"/>
    </source>
</evidence>
<name>A0ABW9Y3S8_9RHOB</name>
<feature type="domain" description="Peptidase M16 N-terminal" evidence="2">
    <location>
        <begin position="46"/>
        <end position="178"/>
    </location>
</feature>
<comment type="caution">
    <text evidence="4">The sequence shown here is derived from an EMBL/GenBank/DDBJ whole genome shotgun (WGS) entry which is preliminary data.</text>
</comment>
<evidence type="ECO:0000256" key="1">
    <source>
        <dbReference type="SAM" id="SignalP"/>
    </source>
</evidence>
<dbReference type="Gene3D" id="3.30.830.10">
    <property type="entry name" value="Metalloenzyme, LuxS/M16 peptidase-like"/>
    <property type="match status" value="2"/>
</dbReference>
<keyword evidence="1" id="KW-0732">Signal</keyword>
<dbReference type="SUPFAM" id="SSF63411">
    <property type="entry name" value="LuxS/MPP-like metallohydrolase"/>
    <property type="match status" value="2"/>
</dbReference>
<evidence type="ECO:0000313" key="5">
    <source>
        <dbReference type="Proteomes" id="UP001517376"/>
    </source>
</evidence>
<dbReference type="Pfam" id="PF00675">
    <property type="entry name" value="Peptidase_M16"/>
    <property type="match status" value="1"/>
</dbReference>
<reference evidence="5" key="1">
    <citation type="submission" date="2020-01" db="EMBL/GenBank/DDBJ databases">
        <title>Sphingomonas sp. strain CSW-10.</title>
        <authorList>
            <person name="Chen W.-M."/>
        </authorList>
    </citation>
    <scope>NUCLEOTIDE SEQUENCE [LARGE SCALE GENOMIC DNA]</scope>
    <source>
        <strain evidence="5">CCP-1</strain>
    </source>
</reference>
<dbReference type="InterPro" id="IPR011765">
    <property type="entry name" value="Pept_M16_N"/>
</dbReference>
<evidence type="ECO:0000313" key="4">
    <source>
        <dbReference type="EMBL" id="NBE07148.1"/>
    </source>
</evidence>
<protein>
    <submittedName>
        <fullName evidence="4">Insulinase family protein</fullName>
    </submittedName>
</protein>
<dbReference type="PANTHER" id="PTHR11851">
    <property type="entry name" value="METALLOPROTEASE"/>
    <property type="match status" value="1"/>
</dbReference>
<dbReference type="PANTHER" id="PTHR11851:SF224">
    <property type="entry name" value="PROCESSING PROTEASE"/>
    <property type="match status" value="1"/>
</dbReference>
<gene>
    <name evidence="4" type="ORF">GU920_06345</name>
</gene>
<feature type="chain" id="PRO_5047543648" evidence="1">
    <location>
        <begin position="24"/>
        <end position="440"/>
    </location>
</feature>
<evidence type="ECO:0000259" key="2">
    <source>
        <dbReference type="Pfam" id="PF00675"/>
    </source>
</evidence>
<proteinExistence type="predicted"/>
<feature type="domain" description="Peptidase M16 C-terminal" evidence="3">
    <location>
        <begin position="191"/>
        <end position="364"/>
    </location>
</feature>
<sequence length="440" mass="46755">MTLLSRLIPATLTLLLFALPVRAAVDIQTVTSPGGITAWLVQEEKLPFTALEIRFRGGSSLDPAGKEGAVNLMTALIEEGSGDMDAQAFAAARDGLAASFGFSSDIDTVAVSAQFLTENRDQAVALLRQAITVPRFDPDAIERVRGQVLAGLRSDEKDPGSIANRLLRQQAFAGHPYAENGDGRLDTVPGLTRDDLMAAHKATLTRDRVYVAAAGDISAEELGTLLDTLLGDLPATGPALPPEIAPALTGGITVEAFPGPQSVVLFGHSGIKRDDPDFFAATILNEVLGGGRFSSRLMSEVREKRGLTYGIGTSLVGYDRSELVMGQAAVANDRVAEAVEVIRTEWARIARDGITEAELAATKTYLTGAYPLRFDGNGPLAQIMVNMQLIGLPADYPKTRNDKVNAVTIEDVKRVAATLFRADDLRFVIVGEPVGVTGTN</sequence>
<dbReference type="InterPro" id="IPR011249">
    <property type="entry name" value="Metalloenz_LuxS/M16"/>
</dbReference>
<dbReference type="EMBL" id="JAAATW010000001">
    <property type="protein sequence ID" value="NBE07148.1"/>
    <property type="molecule type" value="Genomic_DNA"/>
</dbReference>
<dbReference type="Pfam" id="PF05193">
    <property type="entry name" value="Peptidase_M16_C"/>
    <property type="match status" value="1"/>
</dbReference>
<dbReference type="RefSeq" id="WP_161766085.1">
    <property type="nucleotide sequence ID" value="NZ_JAAATW010000001.1"/>
</dbReference>
<dbReference type="InterPro" id="IPR007863">
    <property type="entry name" value="Peptidase_M16_C"/>
</dbReference>
<feature type="signal peptide" evidence="1">
    <location>
        <begin position="1"/>
        <end position="23"/>
    </location>
</feature>
<keyword evidence="5" id="KW-1185">Reference proteome</keyword>